<evidence type="ECO:0000259" key="8">
    <source>
        <dbReference type="PROSITE" id="PS50928"/>
    </source>
</evidence>
<dbReference type="InterPro" id="IPR050366">
    <property type="entry name" value="BP-dependent_transpt_permease"/>
</dbReference>
<proteinExistence type="inferred from homology"/>
<dbReference type="EMBL" id="BX571660">
    <property type="protein sequence ID" value="CAE10245.1"/>
    <property type="molecule type" value="Genomic_DNA"/>
</dbReference>
<keyword evidence="5 7" id="KW-1133">Transmembrane helix</keyword>
<evidence type="ECO:0000256" key="3">
    <source>
        <dbReference type="ARBA" id="ARBA00022475"/>
    </source>
</evidence>
<feature type="transmembrane region" description="Helical" evidence="7">
    <location>
        <begin position="189"/>
        <end position="208"/>
    </location>
</feature>
<dbReference type="RefSeq" id="WP_011139033.1">
    <property type="nucleotide sequence ID" value="NC_005090.1"/>
</dbReference>
<keyword evidence="10" id="KW-1185">Reference proteome</keyword>
<dbReference type="Gene3D" id="1.10.3720.10">
    <property type="entry name" value="MetI-like"/>
    <property type="match status" value="1"/>
</dbReference>
<reference evidence="9 10" key="1">
    <citation type="journal article" date="2003" name="Proc. Natl. Acad. Sci. U.S.A.">
        <title>Complete genome sequence and analysis of Wolinella succinogenes.</title>
        <authorList>
            <person name="Baar C."/>
            <person name="Eppinger M."/>
            <person name="Raddatz G."/>
            <person name="Simon JM."/>
            <person name="Lanz C."/>
            <person name="Klimmek O."/>
            <person name="Nandakumar R."/>
            <person name="Gross R."/>
            <person name="Rosinus A."/>
            <person name="Keller H."/>
            <person name="Jagtap P."/>
            <person name="Linke B."/>
            <person name="Meyer F."/>
            <person name="Lederer H."/>
            <person name="Schuster S.C."/>
        </authorList>
    </citation>
    <scope>NUCLEOTIDE SEQUENCE [LARGE SCALE GENOMIC DNA]</scope>
    <source>
        <strain evidence="10">ATCC 29543 / DSM 1740 / CCUG 13145 / JCM 31913 / LMG 7466 / NCTC 11488 / FDC 602W</strain>
    </source>
</reference>
<sequence length="267" mass="29288">MRAALFALAAILLLGLIAPYLAPYDPSDFSFTPFESPSLKHPFGINDGGMDIFSEWLYAYRNAILFGLSVASLGVILALLVGILSALWGGWFDWLMLRVGDLLLALPNLLLLILIAAFFQPSSWLLALLLALLSFPLGARVIRAQARITRSSLHVVAASQMGGGSLYLAYRHLLPELLPLALLGALGRFKGAIIAQTTLAFLGLLSPMEKSLGMMIRQAMGFYYLEGFIYWILPPILLLWLLISAFALALFRVEERLNPRLKGAQLA</sequence>
<dbReference type="InterPro" id="IPR000515">
    <property type="entry name" value="MetI-like"/>
</dbReference>
<keyword evidence="4 7" id="KW-0812">Transmembrane</keyword>
<keyword evidence="3" id="KW-1003">Cell membrane</keyword>
<evidence type="ECO:0000256" key="1">
    <source>
        <dbReference type="ARBA" id="ARBA00004651"/>
    </source>
</evidence>
<organism evidence="10">
    <name type="scientific">Wolinella succinogenes (strain ATCC 29543 / DSM 1740 / CCUG 13145 / JCM 31913 / LMG 7466 / NCTC 11488 / FDC 602W)</name>
    <name type="common">Vibrio succinogenes</name>
    <dbReference type="NCBI Taxonomy" id="273121"/>
    <lineage>
        <taxon>Bacteria</taxon>
        <taxon>Pseudomonadati</taxon>
        <taxon>Campylobacterota</taxon>
        <taxon>Epsilonproteobacteria</taxon>
        <taxon>Campylobacterales</taxon>
        <taxon>Helicobacteraceae</taxon>
        <taxon>Wolinella</taxon>
    </lineage>
</organism>
<dbReference type="SUPFAM" id="SSF161098">
    <property type="entry name" value="MetI-like"/>
    <property type="match status" value="1"/>
</dbReference>
<name>Q7MRP1_WOLSU</name>
<evidence type="ECO:0000256" key="4">
    <source>
        <dbReference type="ARBA" id="ARBA00022692"/>
    </source>
</evidence>
<dbReference type="Pfam" id="PF00528">
    <property type="entry name" value="BPD_transp_1"/>
    <property type="match status" value="1"/>
</dbReference>
<dbReference type="GO" id="GO:0055085">
    <property type="term" value="P:transmembrane transport"/>
    <property type="evidence" value="ECO:0007669"/>
    <property type="project" value="InterPro"/>
</dbReference>
<evidence type="ECO:0000256" key="7">
    <source>
        <dbReference type="RuleBase" id="RU363032"/>
    </source>
</evidence>
<dbReference type="AlphaFoldDB" id="Q7MRP1"/>
<evidence type="ECO:0000256" key="2">
    <source>
        <dbReference type="ARBA" id="ARBA00022448"/>
    </source>
</evidence>
<dbReference type="Proteomes" id="UP000000422">
    <property type="component" value="Chromosome"/>
</dbReference>
<evidence type="ECO:0000313" key="10">
    <source>
        <dbReference type="Proteomes" id="UP000000422"/>
    </source>
</evidence>
<evidence type="ECO:0000256" key="5">
    <source>
        <dbReference type="ARBA" id="ARBA00022989"/>
    </source>
</evidence>
<keyword evidence="2 7" id="KW-0813">Transport</keyword>
<feature type="domain" description="ABC transmembrane type-1" evidence="8">
    <location>
        <begin position="60"/>
        <end position="251"/>
    </location>
</feature>
<feature type="transmembrane region" description="Helical" evidence="7">
    <location>
        <begin position="228"/>
        <end position="251"/>
    </location>
</feature>
<feature type="transmembrane region" description="Helical" evidence="7">
    <location>
        <begin position="124"/>
        <end position="142"/>
    </location>
</feature>
<comment type="subcellular location">
    <subcellularLocation>
        <location evidence="1 7">Cell membrane</location>
        <topology evidence="1 7">Multi-pass membrane protein</topology>
    </subcellularLocation>
</comment>
<feature type="transmembrane region" description="Helical" evidence="7">
    <location>
        <begin position="99"/>
        <end position="118"/>
    </location>
</feature>
<dbReference type="InterPro" id="IPR035906">
    <property type="entry name" value="MetI-like_sf"/>
</dbReference>
<dbReference type="HOGENOM" id="CLU_028518_8_0_7"/>
<keyword evidence="6 7" id="KW-0472">Membrane</keyword>
<evidence type="ECO:0000256" key="6">
    <source>
        <dbReference type="ARBA" id="ARBA00023136"/>
    </source>
</evidence>
<comment type="similarity">
    <text evidence="7">Belongs to the binding-protein-dependent transport system permease family.</text>
</comment>
<dbReference type="GO" id="GO:0005886">
    <property type="term" value="C:plasma membrane"/>
    <property type="evidence" value="ECO:0007669"/>
    <property type="project" value="UniProtKB-SubCell"/>
</dbReference>
<dbReference type="eggNOG" id="COG1173">
    <property type="taxonomic scope" value="Bacteria"/>
</dbReference>
<feature type="transmembrane region" description="Helical" evidence="7">
    <location>
        <begin position="63"/>
        <end position="87"/>
    </location>
</feature>
<evidence type="ECO:0000313" key="9">
    <source>
        <dbReference type="EMBL" id="CAE10245.1"/>
    </source>
</evidence>
<dbReference type="PROSITE" id="PS50928">
    <property type="entry name" value="ABC_TM1"/>
    <property type="match status" value="1"/>
</dbReference>
<accession>Q7MRP1</accession>
<protein>
    <recommendedName>
        <fullName evidence="8">ABC transmembrane type-1 domain-containing protein</fullName>
    </recommendedName>
</protein>
<dbReference type="STRING" id="273121.WS1158"/>
<dbReference type="PANTHER" id="PTHR43386:SF1">
    <property type="entry name" value="D,D-DIPEPTIDE TRANSPORT SYSTEM PERMEASE PROTEIN DDPC-RELATED"/>
    <property type="match status" value="1"/>
</dbReference>
<gene>
    <name evidence="9" type="ordered locus">WS1158</name>
</gene>
<dbReference type="KEGG" id="wsu:WS1158"/>
<dbReference type="PANTHER" id="PTHR43386">
    <property type="entry name" value="OLIGOPEPTIDE TRANSPORT SYSTEM PERMEASE PROTEIN APPC"/>
    <property type="match status" value="1"/>
</dbReference>